<evidence type="ECO:0000313" key="2">
    <source>
        <dbReference type="Proteomes" id="UP000014254"/>
    </source>
</evidence>
<keyword evidence="2" id="KW-1185">Reference proteome</keyword>
<dbReference type="AlphaFoldDB" id="S2JNE7"/>
<protein>
    <submittedName>
        <fullName evidence="1">Uncharacterized protein</fullName>
    </submittedName>
</protein>
<name>S2JNE7_MUCC1</name>
<dbReference type="OrthoDB" id="10293443at2759"/>
<sequence>MVSTELFLALQVNFKDLAAVLRYQILDALGLRIRNVNQTIKYFEINFRADAAREAALKNGLMM</sequence>
<reference evidence="2" key="1">
    <citation type="submission" date="2013-05" db="EMBL/GenBank/DDBJ databases">
        <title>The Genome sequence of Mucor circinelloides f. circinelloides 1006PhL.</title>
        <authorList>
            <consortium name="The Broad Institute Genomics Platform"/>
            <person name="Cuomo C."/>
            <person name="Earl A."/>
            <person name="Findley K."/>
            <person name="Lee S.C."/>
            <person name="Walker B."/>
            <person name="Young S."/>
            <person name="Zeng Q."/>
            <person name="Gargeya S."/>
            <person name="Fitzgerald M."/>
            <person name="Haas B."/>
            <person name="Abouelleil A."/>
            <person name="Allen A.W."/>
            <person name="Alvarado L."/>
            <person name="Arachchi H.M."/>
            <person name="Berlin A.M."/>
            <person name="Chapman S.B."/>
            <person name="Gainer-Dewar J."/>
            <person name="Goldberg J."/>
            <person name="Griggs A."/>
            <person name="Gujja S."/>
            <person name="Hansen M."/>
            <person name="Howarth C."/>
            <person name="Imamovic A."/>
            <person name="Ireland A."/>
            <person name="Larimer J."/>
            <person name="McCowan C."/>
            <person name="Murphy C."/>
            <person name="Pearson M."/>
            <person name="Poon T.W."/>
            <person name="Priest M."/>
            <person name="Roberts A."/>
            <person name="Saif S."/>
            <person name="Shea T."/>
            <person name="Sisk P."/>
            <person name="Sykes S."/>
            <person name="Wortman J."/>
            <person name="Nusbaum C."/>
            <person name="Birren B."/>
        </authorList>
    </citation>
    <scope>NUCLEOTIDE SEQUENCE [LARGE SCALE GENOMIC DNA]</scope>
    <source>
        <strain evidence="2">1006PhL</strain>
    </source>
</reference>
<dbReference type="VEuPathDB" id="FungiDB:HMPREF1544_09111"/>
<dbReference type="InParanoid" id="S2JNE7"/>
<dbReference type="EMBL" id="KE124048">
    <property type="protein sequence ID" value="EPB84123.1"/>
    <property type="molecule type" value="Genomic_DNA"/>
</dbReference>
<gene>
    <name evidence="1" type="ORF">HMPREF1544_09111</name>
</gene>
<accession>S2JNE7</accession>
<evidence type="ECO:0000313" key="1">
    <source>
        <dbReference type="EMBL" id="EPB84123.1"/>
    </source>
</evidence>
<dbReference type="Proteomes" id="UP000014254">
    <property type="component" value="Unassembled WGS sequence"/>
</dbReference>
<organism evidence="1 2">
    <name type="scientific">Mucor circinelloides f. circinelloides (strain 1006PhL)</name>
    <name type="common">Mucormycosis agent</name>
    <name type="synonym">Calyptromyces circinelloides</name>
    <dbReference type="NCBI Taxonomy" id="1220926"/>
    <lineage>
        <taxon>Eukaryota</taxon>
        <taxon>Fungi</taxon>
        <taxon>Fungi incertae sedis</taxon>
        <taxon>Mucoromycota</taxon>
        <taxon>Mucoromycotina</taxon>
        <taxon>Mucoromycetes</taxon>
        <taxon>Mucorales</taxon>
        <taxon>Mucorineae</taxon>
        <taxon>Mucoraceae</taxon>
        <taxon>Mucor</taxon>
    </lineage>
</organism>
<proteinExistence type="predicted"/>